<gene>
    <name evidence="2" type="ORF">QTO34_017307</name>
</gene>
<dbReference type="EMBL" id="JAULJE010000007">
    <property type="protein sequence ID" value="KAK1340910.1"/>
    <property type="molecule type" value="Genomic_DNA"/>
</dbReference>
<name>A0AA40I1J9_CNENI</name>
<evidence type="ECO:0000256" key="1">
    <source>
        <dbReference type="SAM" id="MobiDB-lite"/>
    </source>
</evidence>
<comment type="caution">
    <text evidence="2">The sequence shown here is derived from an EMBL/GenBank/DDBJ whole genome shotgun (WGS) entry which is preliminary data.</text>
</comment>
<proteinExistence type="predicted"/>
<feature type="region of interest" description="Disordered" evidence="1">
    <location>
        <begin position="116"/>
        <end position="164"/>
    </location>
</feature>
<accession>A0AA40I1J9</accession>
<reference evidence="2" key="1">
    <citation type="submission" date="2023-06" db="EMBL/GenBank/DDBJ databases">
        <title>Reference genome for the Northern bat (Eptesicus nilssonii), a most northern bat species.</title>
        <authorList>
            <person name="Laine V.N."/>
            <person name="Pulliainen A.T."/>
            <person name="Lilley T.M."/>
        </authorList>
    </citation>
    <scope>NUCLEOTIDE SEQUENCE</scope>
    <source>
        <strain evidence="2">BLF_Eptnil</strain>
        <tissue evidence="2">Kidney</tissue>
    </source>
</reference>
<keyword evidence="3" id="KW-1185">Reference proteome</keyword>
<protein>
    <submittedName>
        <fullName evidence="2">Uncharacterized protein</fullName>
    </submittedName>
</protein>
<evidence type="ECO:0000313" key="3">
    <source>
        <dbReference type="Proteomes" id="UP001177744"/>
    </source>
</evidence>
<sequence length="164" mass="17734">MALALLVPSAGASPSRSVPSVDVNGASAVSVWEWQWWWKRGCQQTGPGAMMSDIVNLMWVLDKILEARCAKFVHVIYEQEGVYIHSSCGKSNDQDSLISGILRVLEKVLTEDLRLRPSPRHRARGPQAAPPAWRGLTGDLKGPQAASPVPVPGNLRPRPPPGGA</sequence>
<organism evidence="2 3">
    <name type="scientific">Cnephaeus nilssonii</name>
    <name type="common">Northern bat</name>
    <name type="synonym">Eptesicus nilssonii</name>
    <dbReference type="NCBI Taxonomy" id="3371016"/>
    <lineage>
        <taxon>Eukaryota</taxon>
        <taxon>Metazoa</taxon>
        <taxon>Chordata</taxon>
        <taxon>Craniata</taxon>
        <taxon>Vertebrata</taxon>
        <taxon>Euteleostomi</taxon>
        <taxon>Mammalia</taxon>
        <taxon>Eutheria</taxon>
        <taxon>Laurasiatheria</taxon>
        <taxon>Chiroptera</taxon>
        <taxon>Yangochiroptera</taxon>
        <taxon>Vespertilionidae</taxon>
        <taxon>Cnephaeus</taxon>
    </lineage>
</organism>
<dbReference type="AlphaFoldDB" id="A0AA40I1J9"/>
<dbReference type="Proteomes" id="UP001177744">
    <property type="component" value="Unassembled WGS sequence"/>
</dbReference>
<evidence type="ECO:0000313" key="2">
    <source>
        <dbReference type="EMBL" id="KAK1340910.1"/>
    </source>
</evidence>